<accession>A0A849CDK9</accession>
<dbReference type="InterPro" id="IPR001646">
    <property type="entry name" value="5peptide_repeat"/>
</dbReference>
<dbReference type="PANTHER" id="PTHR47485">
    <property type="entry name" value="THYLAKOID LUMENAL 17.4 KDA PROTEIN, CHLOROPLASTIC"/>
    <property type="match status" value="1"/>
</dbReference>
<evidence type="ECO:0000313" key="3">
    <source>
        <dbReference type="EMBL" id="NNH76076.1"/>
    </source>
</evidence>
<keyword evidence="2" id="KW-0472">Membrane</keyword>
<dbReference type="Pfam" id="PF00805">
    <property type="entry name" value="Pentapeptide"/>
    <property type="match status" value="2"/>
</dbReference>
<evidence type="ECO:0000256" key="2">
    <source>
        <dbReference type="SAM" id="Phobius"/>
    </source>
</evidence>
<evidence type="ECO:0000256" key="1">
    <source>
        <dbReference type="ARBA" id="ARBA00022737"/>
    </source>
</evidence>
<keyword evidence="2" id="KW-0812">Transmembrane</keyword>
<dbReference type="PANTHER" id="PTHR47485:SF1">
    <property type="entry name" value="THYLAKOID LUMENAL 17.4 KDA PROTEIN, CHLOROPLASTIC"/>
    <property type="match status" value="1"/>
</dbReference>
<dbReference type="SUPFAM" id="SSF141571">
    <property type="entry name" value="Pentapeptide repeat-like"/>
    <property type="match status" value="1"/>
</dbReference>
<reference evidence="3 4" key="1">
    <citation type="submission" date="2020-05" db="EMBL/GenBank/DDBJ databases">
        <title>MicrobeNet Type strains.</title>
        <authorList>
            <person name="Nicholson A.C."/>
        </authorList>
    </citation>
    <scope>NUCLEOTIDE SEQUENCE [LARGE SCALE GENOMIC DNA]</scope>
    <source>
        <strain evidence="3 4">JCM 3224</strain>
    </source>
</reference>
<gene>
    <name evidence="3" type="ORF">HLB23_40595</name>
</gene>
<comment type="caution">
    <text evidence="3">The sequence shown here is derived from an EMBL/GenBank/DDBJ whole genome shotgun (WGS) entry which is preliminary data.</text>
</comment>
<evidence type="ECO:0000313" key="4">
    <source>
        <dbReference type="Proteomes" id="UP000586827"/>
    </source>
</evidence>
<name>A0A849CDK9_9NOCA</name>
<keyword evidence="1" id="KW-0677">Repeat</keyword>
<feature type="transmembrane region" description="Helical" evidence="2">
    <location>
        <begin position="7"/>
        <end position="26"/>
    </location>
</feature>
<keyword evidence="2" id="KW-1133">Transmembrane helix</keyword>
<feature type="transmembrane region" description="Helical" evidence="2">
    <location>
        <begin position="56"/>
        <end position="77"/>
    </location>
</feature>
<dbReference type="Proteomes" id="UP000586827">
    <property type="component" value="Unassembled WGS sequence"/>
</dbReference>
<organism evidence="3 4">
    <name type="scientific">Nocardia uniformis</name>
    <dbReference type="NCBI Taxonomy" id="53432"/>
    <lineage>
        <taxon>Bacteria</taxon>
        <taxon>Bacillati</taxon>
        <taxon>Actinomycetota</taxon>
        <taxon>Actinomycetes</taxon>
        <taxon>Mycobacteriales</taxon>
        <taxon>Nocardiaceae</taxon>
        <taxon>Nocardia</taxon>
    </lineage>
</organism>
<proteinExistence type="predicted"/>
<dbReference type="AlphaFoldDB" id="A0A849CDK9"/>
<dbReference type="Gene3D" id="2.160.20.80">
    <property type="entry name" value="E3 ubiquitin-protein ligase SopA"/>
    <property type="match status" value="1"/>
</dbReference>
<dbReference type="EMBL" id="JABELX010000037">
    <property type="protein sequence ID" value="NNH76076.1"/>
    <property type="molecule type" value="Genomic_DNA"/>
</dbReference>
<sequence length="311" mass="33326">MGKRTKWLIAAPVITVTALALLYGLYELPLWLSRADLAQLNPKDRLAATATLRSQFAPTLGVILAILGFVSTARGLMYTARKYWLDHDSQYIDRFNTAIGYLDSDNPVTREGGVWALQGIMRDSPRDRNRGCAILSHFLQHRTRGGSPSGVRPAREIGAALEVLRTLPPLPPDSRDPDVPLDLTGMRVAHADLHEAPFIAAHLARADLAHAALRDAILDGADLTQANLSGSDLRGASLRGANLTEARLATTDLTGADLTGADLTGAGMSGTILTGTVLIRATVLDTVGLTRRQVAAARTDSDTRLPQDLSD</sequence>
<dbReference type="RefSeq" id="WP_067529214.1">
    <property type="nucleotide sequence ID" value="NZ_JABELX010000037.1"/>
</dbReference>
<protein>
    <submittedName>
        <fullName evidence="3">Pentapeptide repeat-containing protein</fullName>
    </submittedName>
</protein>
<keyword evidence="4" id="KW-1185">Reference proteome</keyword>